<reference evidence="6 7" key="1">
    <citation type="journal article" date="2017" name="Nat. Commun.">
        <title>Genome assembly with in vitro proximity ligation data and whole-genome triplication in lettuce.</title>
        <authorList>
            <person name="Reyes-Chin-Wo S."/>
            <person name="Wang Z."/>
            <person name="Yang X."/>
            <person name="Kozik A."/>
            <person name="Arikit S."/>
            <person name="Song C."/>
            <person name="Xia L."/>
            <person name="Froenicke L."/>
            <person name="Lavelle D.O."/>
            <person name="Truco M.J."/>
            <person name="Xia R."/>
            <person name="Zhu S."/>
            <person name="Xu C."/>
            <person name="Xu H."/>
            <person name="Xu X."/>
            <person name="Cox K."/>
            <person name="Korf I."/>
            <person name="Meyers B.C."/>
            <person name="Michelmore R.W."/>
        </authorList>
    </citation>
    <scope>NUCLEOTIDE SEQUENCE [LARGE SCALE GENOMIC DNA]</scope>
    <source>
        <strain evidence="7">cv. Salinas</strain>
        <tissue evidence="6">Seedlings</tissue>
    </source>
</reference>
<keyword evidence="4 5" id="KW-0408">Iron</keyword>
<comment type="similarity">
    <text evidence="1">Belongs to the carotenoid oxygenase family.</text>
</comment>
<keyword evidence="2 5" id="KW-0479">Metal-binding</keyword>
<protein>
    <recommendedName>
        <fullName evidence="8">Carotenoid cleavage dioxygenase 7</fullName>
    </recommendedName>
</protein>
<evidence type="ECO:0000313" key="7">
    <source>
        <dbReference type="Proteomes" id="UP000235145"/>
    </source>
</evidence>
<feature type="binding site" evidence="5">
    <location>
        <position position="319"/>
    </location>
    <ligand>
        <name>Fe cation</name>
        <dbReference type="ChEBI" id="CHEBI:24875"/>
        <note>catalytic</note>
    </ligand>
</feature>
<proteinExistence type="inferred from homology"/>
<evidence type="ECO:0000313" key="6">
    <source>
        <dbReference type="EMBL" id="KAJ0215982.1"/>
    </source>
</evidence>
<name>A0A9R1W3U5_LACSA</name>
<keyword evidence="7" id="KW-1185">Reference proteome</keyword>
<comment type="caution">
    <text evidence="6">The sequence shown here is derived from an EMBL/GenBank/DDBJ whole genome shotgun (WGS) entry which is preliminary data.</text>
</comment>
<gene>
    <name evidence="6" type="ORF">LSAT_V11C300152990</name>
</gene>
<evidence type="ECO:0000256" key="1">
    <source>
        <dbReference type="ARBA" id="ARBA00006787"/>
    </source>
</evidence>
<dbReference type="AlphaFoldDB" id="A0A9R1W3U5"/>
<dbReference type="OrthoDB" id="1069523at2759"/>
<dbReference type="InterPro" id="IPR004294">
    <property type="entry name" value="Carotenoid_Oase"/>
</dbReference>
<dbReference type="GO" id="GO:0046872">
    <property type="term" value="F:metal ion binding"/>
    <property type="evidence" value="ECO:0007669"/>
    <property type="project" value="UniProtKB-KW"/>
</dbReference>
<feature type="binding site" evidence="5">
    <location>
        <position position="606"/>
    </location>
    <ligand>
        <name>Fe cation</name>
        <dbReference type="ChEBI" id="CHEBI:24875"/>
        <note>catalytic</note>
    </ligand>
</feature>
<feature type="binding site" evidence="5">
    <location>
        <position position="396"/>
    </location>
    <ligand>
        <name>Fe cation</name>
        <dbReference type="ChEBI" id="CHEBI:24875"/>
        <note>catalytic</note>
    </ligand>
</feature>
<dbReference type="EMBL" id="NBSK02000003">
    <property type="protein sequence ID" value="KAJ0215982.1"/>
    <property type="molecule type" value="Genomic_DNA"/>
</dbReference>
<sequence>MQAKPLNFLPFKPWWPSFKLPSVRALSFRDRAPQNISTTIQSQQVSISSQDEKTSAYWDYQFLFMSQRSETDNPINLRVVEGSIPSDFPQGTYYLTGPGILKDDHGSSVHPFDGHGYLRAFTFDGAKGEVTFMAKYVKTTAQVKEHDPDSGKWEFTHRGTFSTLKNRRKFGDTTVMKNVANTNVLKWNDRLFCLWEGGPPHEIQSVSLDTIGEFDLVNDSQRSPMPSTTVRDAVDGGDIILDFATCLLKPILYGVFKMPAKRLLAHYKIDASRNRLLMLACNAEDLLLPRSTFTFYEFDSNFKIKQKQEFRIPDHLMVHDWAFTDSYYVLFGNRVKLDIFGAMSAIGGYTPMVSALLVNHSKSTSPIYLLPRFPEHDRGRDWKVPIEAPLQMWMLHIGNAFEERDIKGNKRIQIQASGCSYKWFNFQKMFGYDWQSGEVDPWGMNEDKGENKLSPRLIKVSIELDETGNSEKCFVNNLNDQWQQATDFPVINQEFGGNNNTYMYAAATSGVRQDLPYFPFDTVVKFNTMKNSMQTWYVGTRRFIGEPMFVSKGSDEDDGYLLVVEYAVSEQKSYLVILDAKRIGETNAMVARLEVPKYLNFPLGFHGVWASNNSKT</sequence>
<dbReference type="PANTHER" id="PTHR10543">
    <property type="entry name" value="BETA-CAROTENE DIOXYGENASE"/>
    <property type="match status" value="1"/>
</dbReference>
<organism evidence="6 7">
    <name type="scientific">Lactuca sativa</name>
    <name type="common">Garden lettuce</name>
    <dbReference type="NCBI Taxonomy" id="4236"/>
    <lineage>
        <taxon>Eukaryota</taxon>
        <taxon>Viridiplantae</taxon>
        <taxon>Streptophyta</taxon>
        <taxon>Embryophyta</taxon>
        <taxon>Tracheophyta</taxon>
        <taxon>Spermatophyta</taxon>
        <taxon>Magnoliopsida</taxon>
        <taxon>eudicotyledons</taxon>
        <taxon>Gunneridae</taxon>
        <taxon>Pentapetalae</taxon>
        <taxon>asterids</taxon>
        <taxon>campanulids</taxon>
        <taxon>Asterales</taxon>
        <taxon>Asteraceae</taxon>
        <taxon>Cichorioideae</taxon>
        <taxon>Cichorieae</taxon>
        <taxon>Lactucinae</taxon>
        <taxon>Lactuca</taxon>
    </lineage>
</organism>
<evidence type="ECO:0008006" key="8">
    <source>
        <dbReference type="Google" id="ProtNLM"/>
    </source>
</evidence>
<dbReference type="Gramene" id="rna-gnl|WGS:NBSK|LSAT_3X130581_mrna">
    <property type="protein sequence ID" value="cds-PLY75410.1"/>
    <property type="gene ID" value="gene-LSAT_3X130581"/>
</dbReference>
<accession>A0A9R1W3U5</accession>
<evidence type="ECO:0000256" key="2">
    <source>
        <dbReference type="ARBA" id="ARBA00022723"/>
    </source>
</evidence>
<keyword evidence="3" id="KW-0560">Oxidoreductase</keyword>
<evidence type="ECO:0000256" key="3">
    <source>
        <dbReference type="ARBA" id="ARBA00022964"/>
    </source>
</evidence>
<comment type="cofactor">
    <cofactor evidence="5">
        <name>Fe(2+)</name>
        <dbReference type="ChEBI" id="CHEBI:29033"/>
    </cofactor>
    <text evidence="5">Binds 1 Fe(2+) ion per subunit.</text>
</comment>
<evidence type="ECO:0000256" key="5">
    <source>
        <dbReference type="PIRSR" id="PIRSR604294-1"/>
    </source>
</evidence>
<dbReference type="GO" id="GO:0009570">
    <property type="term" value="C:chloroplast stroma"/>
    <property type="evidence" value="ECO:0000318"/>
    <property type="project" value="GO_Central"/>
</dbReference>
<evidence type="ECO:0000256" key="4">
    <source>
        <dbReference type="ARBA" id="ARBA00023004"/>
    </source>
</evidence>
<dbReference type="Pfam" id="PF03055">
    <property type="entry name" value="RPE65"/>
    <property type="match status" value="1"/>
</dbReference>
<dbReference type="GO" id="GO:0016121">
    <property type="term" value="P:carotene catabolic process"/>
    <property type="evidence" value="ECO:0000318"/>
    <property type="project" value="GO_Central"/>
</dbReference>
<keyword evidence="3" id="KW-0223">Dioxygenase</keyword>
<dbReference type="PANTHER" id="PTHR10543:SF37">
    <property type="entry name" value="CAROTENOID CLEAVAGE DIOXYGENASE 7, CHLOROPLASTIC"/>
    <property type="match status" value="1"/>
</dbReference>
<dbReference type="Proteomes" id="UP000235145">
    <property type="component" value="Unassembled WGS sequence"/>
</dbReference>
<dbReference type="GO" id="GO:0045549">
    <property type="term" value="F:9-cis-epoxycarotenoid dioxygenase activity"/>
    <property type="evidence" value="ECO:0000318"/>
    <property type="project" value="GO_Central"/>
</dbReference>